<proteinExistence type="predicted"/>
<evidence type="ECO:0000256" key="1">
    <source>
        <dbReference type="SAM" id="SignalP"/>
    </source>
</evidence>
<dbReference type="EMBL" id="QXFU01000463">
    <property type="protein sequence ID" value="KAE9032939.1"/>
    <property type="molecule type" value="Genomic_DNA"/>
</dbReference>
<gene>
    <name evidence="2" type="ORF">PR001_g13542</name>
    <name evidence="3" type="ORF">PR002_g8940</name>
</gene>
<evidence type="ECO:0008006" key="6">
    <source>
        <dbReference type="Google" id="ProtNLM"/>
    </source>
</evidence>
<feature type="chain" id="PRO_5036380058" description="Secreted protein" evidence="1">
    <location>
        <begin position="17"/>
        <end position="100"/>
    </location>
</feature>
<accession>A0A6A3LMT4</accession>
<dbReference type="AlphaFoldDB" id="A0A6A3LMT4"/>
<evidence type="ECO:0000313" key="3">
    <source>
        <dbReference type="EMBL" id="KAE9032939.1"/>
    </source>
</evidence>
<evidence type="ECO:0000313" key="4">
    <source>
        <dbReference type="Proteomes" id="UP000429607"/>
    </source>
</evidence>
<evidence type="ECO:0000313" key="2">
    <source>
        <dbReference type="EMBL" id="KAE9020676.1"/>
    </source>
</evidence>
<feature type="signal peptide" evidence="1">
    <location>
        <begin position="1"/>
        <end position="16"/>
    </location>
</feature>
<comment type="caution">
    <text evidence="2">The sequence shown here is derived from an EMBL/GenBank/DDBJ whole genome shotgun (WGS) entry which is preliminary data.</text>
</comment>
<dbReference type="OrthoDB" id="116432at2759"/>
<dbReference type="Proteomes" id="UP000435112">
    <property type="component" value="Unassembled WGS sequence"/>
</dbReference>
<sequence length="100" mass="11163">MPICGVFVLFTSITSSGIFFGSDDTCAAGCKLRMHPWFTRNCACSVMEINCFEYGVTGRESDARYFPVPGCPSPQLSHHFPLYGTRHPRRYSSLQQAYGP</sequence>
<name>A0A6A3LMT4_9STRA</name>
<protein>
    <recommendedName>
        <fullName evidence="6">Secreted protein</fullName>
    </recommendedName>
</protein>
<reference evidence="4 5" key="1">
    <citation type="submission" date="2018-09" db="EMBL/GenBank/DDBJ databases">
        <title>Genomic investigation of the strawberry pathogen Phytophthora fragariae indicates pathogenicity is determined by transcriptional variation in three key races.</title>
        <authorList>
            <person name="Adams T.M."/>
            <person name="Armitage A.D."/>
            <person name="Sobczyk M.K."/>
            <person name="Bates H.J."/>
            <person name="Dunwell J.M."/>
            <person name="Nellist C.F."/>
            <person name="Harrison R.J."/>
        </authorList>
    </citation>
    <scope>NUCLEOTIDE SEQUENCE [LARGE SCALE GENOMIC DNA]</scope>
    <source>
        <strain evidence="2 4">SCRP249</strain>
        <strain evidence="3 5">SCRP324</strain>
    </source>
</reference>
<dbReference type="Proteomes" id="UP000429607">
    <property type="component" value="Unassembled WGS sequence"/>
</dbReference>
<organism evidence="2 4">
    <name type="scientific">Phytophthora rubi</name>
    <dbReference type="NCBI Taxonomy" id="129364"/>
    <lineage>
        <taxon>Eukaryota</taxon>
        <taxon>Sar</taxon>
        <taxon>Stramenopiles</taxon>
        <taxon>Oomycota</taxon>
        <taxon>Peronosporomycetes</taxon>
        <taxon>Peronosporales</taxon>
        <taxon>Peronosporaceae</taxon>
        <taxon>Phytophthora</taxon>
    </lineage>
</organism>
<keyword evidence="1" id="KW-0732">Signal</keyword>
<dbReference type="EMBL" id="QXFV01000933">
    <property type="protein sequence ID" value="KAE9020676.1"/>
    <property type="molecule type" value="Genomic_DNA"/>
</dbReference>
<evidence type="ECO:0000313" key="5">
    <source>
        <dbReference type="Proteomes" id="UP000435112"/>
    </source>
</evidence>